<keyword evidence="23" id="KW-1185">Reference proteome</keyword>
<accession>A0A6P9FDW0</accession>
<evidence type="ECO:0000256" key="16">
    <source>
        <dbReference type="ARBA" id="ARBA00062754"/>
    </source>
</evidence>
<dbReference type="GO" id="GO:0015386">
    <property type="term" value="F:potassium:proton antiporter activity"/>
    <property type="evidence" value="ECO:0007669"/>
    <property type="project" value="TreeGrafter"/>
</dbReference>
<evidence type="ECO:0000256" key="19">
    <source>
        <dbReference type="ARBA" id="ARBA00077858"/>
    </source>
</evidence>
<dbReference type="GO" id="GO:0005886">
    <property type="term" value="C:plasma membrane"/>
    <property type="evidence" value="ECO:0007669"/>
    <property type="project" value="TreeGrafter"/>
</dbReference>
<dbReference type="Pfam" id="PF00520">
    <property type="entry name" value="Ion_trans"/>
    <property type="match status" value="1"/>
</dbReference>
<evidence type="ECO:0000256" key="9">
    <source>
        <dbReference type="ARBA" id="ARBA00023065"/>
    </source>
</evidence>
<dbReference type="Pfam" id="PF00999">
    <property type="entry name" value="Na_H_Exchanger"/>
    <property type="match status" value="1"/>
</dbReference>
<evidence type="ECO:0000256" key="8">
    <source>
        <dbReference type="ARBA" id="ARBA00023053"/>
    </source>
</evidence>
<evidence type="ECO:0000256" key="10">
    <source>
        <dbReference type="ARBA" id="ARBA00023069"/>
    </source>
</evidence>
<evidence type="ECO:0000256" key="12">
    <source>
        <dbReference type="ARBA" id="ARBA00023201"/>
    </source>
</evidence>
<evidence type="ECO:0000256" key="2">
    <source>
        <dbReference type="ARBA" id="ARBA00022448"/>
    </source>
</evidence>
<keyword evidence="5 21" id="KW-0812">Transmembrane</keyword>
<dbReference type="InterPro" id="IPR005821">
    <property type="entry name" value="Ion_trans_dom"/>
</dbReference>
<dbReference type="SUPFAM" id="SSF51206">
    <property type="entry name" value="cAMP-binding domain-like"/>
    <property type="match status" value="1"/>
</dbReference>
<keyword evidence="6" id="KW-0282">Flagellum</keyword>
<dbReference type="GO" id="GO:0005216">
    <property type="term" value="F:monoatomic ion channel activity"/>
    <property type="evidence" value="ECO:0007669"/>
    <property type="project" value="InterPro"/>
</dbReference>
<keyword evidence="12" id="KW-0739">Sodium transport</keyword>
<protein>
    <recommendedName>
        <fullName evidence="17">Solute carrier family 9 member C1</fullName>
    </recommendedName>
    <alternativeName>
        <fullName evidence="20">Na(+)/H(+) exchanger 10</fullName>
    </alternativeName>
    <alternativeName>
        <fullName evidence="19">Sodium/hydrogen exchanger 10</fullName>
    </alternativeName>
    <alternativeName>
        <fullName evidence="18">Sperm-specific Na(+)/H(+) exchanger</fullName>
    </alternativeName>
</protein>
<comment type="function">
    <text evidence="14">Sperm-specific solute carrier involved in intracellular pH regulation of spermatozoa. Required for sperm motility and fertility. Involved in sperm cell hyperactivation, a step needed for sperm motility which is essential late in the preparation of sperm for fertilization. Required for the expression and bicarbonate regulation of the soluble adenylyl cyclase (sAC).</text>
</comment>
<dbReference type="GO" id="GO:0031514">
    <property type="term" value="C:motile cilium"/>
    <property type="evidence" value="ECO:0007669"/>
    <property type="project" value="UniProtKB-ARBA"/>
</dbReference>
<dbReference type="CDD" id="cd00038">
    <property type="entry name" value="CAP_ED"/>
    <property type="match status" value="1"/>
</dbReference>
<feature type="transmembrane region" description="Helical" evidence="21">
    <location>
        <begin position="672"/>
        <end position="690"/>
    </location>
</feature>
<dbReference type="RefSeq" id="XP_035579968.1">
    <property type="nucleotide sequence ID" value="XM_035724075.1"/>
</dbReference>
<evidence type="ECO:0000313" key="23">
    <source>
        <dbReference type="Proteomes" id="UP000515165"/>
    </source>
</evidence>
<evidence type="ECO:0000256" key="7">
    <source>
        <dbReference type="ARBA" id="ARBA00022989"/>
    </source>
</evidence>
<keyword evidence="10" id="KW-0969">Cilium</keyword>
<comment type="similarity">
    <text evidence="1">Belongs to the monovalent cation:proton antiporter 1 (CPA1) transporter (TC 2.A.36) family.</text>
</comment>
<keyword evidence="8" id="KW-0915">Sodium</keyword>
<evidence type="ECO:0000256" key="21">
    <source>
        <dbReference type="SAM" id="Phobius"/>
    </source>
</evidence>
<dbReference type="GO" id="GO:0098719">
    <property type="term" value="P:sodium ion import across plasma membrane"/>
    <property type="evidence" value="ECO:0007669"/>
    <property type="project" value="TreeGrafter"/>
</dbReference>
<keyword evidence="7 21" id="KW-1133">Transmembrane helix</keyword>
<evidence type="ECO:0000256" key="4">
    <source>
        <dbReference type="ARBA" id="ARBA00022475"/>
    </source>
</evidence>
<keyword evidence="4" id="KW-1003">Cell membrane</keyword>
<dbReference type="PANTHER" id="PTHR10110">
    <property type="entry name" value="SODIUM/HYDROGEN EXCHANGER"/>
    <property type="match status" value="1"/>
</dbReference>
<dbReference type="CTD" id="285335"/>
<dbReference type="GO" id="GO:0015385">
    <property type="term" value="F:sodium:proton antiporter activity"/>
    <property type="evidence" value="ECO:0007669"/>
    <property type="project" value="InterPro"/>
</dbReference>
<dbReference type="SUPFAM" id="SSF81324">
    <property type="entry name" value="Voltage-gated potassium channels"/>
    <property type="match status" value="1"/>
</dbReference>
<comment type="subcellular location">
    <subcellularLocation>
        <location evidence="15">Cell projection</location>
        <location evidence="15">Cilium</location>
        <location evidence="15">Flagellum membrane</location>
        <topology evidence="15">Multi-pass membrane protein</topology>
    </subcellularLocation>
</comment>
<dbReference type="InterPro" id="IPR006153">
    <property type="entry name" value="Cation/H_exchanger_TM"/>
</dbReference>
<keyword evidence="11 21" id="KW-0472">Membrane</keyword>
<keyword evidence="9" id="KW-0406">Ion transport</keyword>
<evidence type="ECO:0000256" key="6">
    <source>
        <dbReference type="ARBA" id="ARBA00022846"/>
    </source>
</evidence>
<evidence type="ECO:0000256" key="15">
    <source>
        <dbReference type="ARBA" id="ARBA00060429"/>
    </source>
</evidence>
<reference evidence="24" key="1">
    <citation type="submission" date="2025-08" db="UniProtKB">
        <authorList>
            <consortium name="RefSeq"/>
        </authorList>
    </citation>
    <scope>IDENTIFICATION</scope>
    <source>
        <tissue evidence="24">Blood</tissue>
    </source>
</reference>
<dbReference type="PANTHER" id="PTHR10110:SF87">
    <property type="entry name" value="SODIUM_HYDROGEN EXCHANGER 10"/>
    <property type="match status" value="1"/>
</dbReference>
<dbReference type="Gene3D" id="2.60.120.10">
    <property type="entry name" value="Jelly Rolls"/>
    <property type="match status" value="1"/>
</dbReference>
<dbReference type="FunFam" id="1.20.120.350:FF:000050">
    <property type="entry name" value="Solute carrier family 9 member C1"/>
    <property type="match status" value="1"/>
</dbReference>
<dbReference type="InterPro" id="IPR018490">
    <property type="entry name" value="cNMP-bd_dom_sf"/>
</dbReference>
<feature type="transmembrane region" description="Helical" evidence="21">
    <location>
        <begin position="272"/>
        <end position="299"/>
    </location>
</feature>
<dbReference type="InterPro" id="IPR014710">
    <property type="entry name" value="RmlC-like_jellyroll"/>
</dbReference>
<feature type="transmembrane region" description="Helical" evidence="21">
    <location>
        <begin position="650"/>
        <end position="666"/>
    </location>
</feature>
<dbReference type="InterPro" id="IPR000595">
    <property type="entry name" value="cNMP-bd_dom"/>
</dbReference>
<dbReference type="Gene3D" id="1.20.120.350">
    <property type="entry name" value="Voltage-gated potassium channels. Chain C"/>
    <property type="match status" value="1"/>
</dbReference>
<proteinExistence type="inferred from homology"/>
<evidence type="ECO:0000256" key="13">
    <source>
        <dbReference type="ARBA" id="ARBA00023273"/>
    </source>
</evidence>
<feature type="domain" description="Cyclic nucleotide-binding" evidence="22">
    <location>
        <begin position="862"/>
        <end position="935"/>
    </location>
</feature>
<dbReference type="InterPro" id="IPR018422">
    <property type="entry name" value="Cation/H_exchanger_CPA1"/>
</dbReference>
<feature type="transmembrane region" description="Helical" evidence="21">
    <location>
        <begin position="200"/>
        <end position="218"/>
    </location>
</feature>
<feature type="transmembrane region" description="Helical" evidence="21">
    <location>
        <begin position="61"/>
        <end position="79"/>
    </location>
</feature>
<evidence type="ECO:0000256" key="18">
    <source>
        <dbReference type="ARBA" id="ARBA00077734"/>
    </source>
</evidence>
<feature type="transmembrane region" description="Helical" evidence="21">
    <location>
        <begin position="230"/>
        <end position="252"/>
    </location>
</feature>
<sequence length="1131" mass="129664">MNLKPMGADQGRGLEQVTDGEVAVDCCCSGVTRIASLLFSLLRDTPPEALDGFLNLHLKDFPIPLPVILFLIGCSFEILSFTSEQVQIYADAIQWMSPKVFFDLFTPIIIFNVAFDMDVYMLQKLFWQVLLITIPGFLMNYILILWYLASVNKLLLKTTPWLLFSTILVSSDPMLTAAAIRDLGLSRSLINLINGESLMTSIMSLIVFIGIEDINVSLQKKVNHSLAFDILLEIWSYFLASFLFGILSSKLIQLWMSTVFGDDVNHISLSFSILYLIFFICELVGMSGIFTLAIMGLFLNSTSFKPGVEALLLELLVFLIMSPLLSRLGHGFSWRWAFIMVWSEMKGTPNINMALLLAYSDLSLGSEREKSQVLFHGVSVCLVTLIVNRFILPMAVSKLGLRDVTSTKYKSLYCTFQHFQELTKSAASALKFDKDLANADWNMVEKAIILQNPYALSQGDPTEHQKVTCLDCNKEIDETLNIEAMELANRRLLSAQIASYQRQYRNETLSQSAVQVLVGAAGSFGEKKGEYMSPETIKNYSESKKLLSFIRKVLLNWVYNTKKEKGIPSRHCILRVCHKIVFTDEFEYIGYLVILMNMFPIIISWIPELSDIYEHELRYCNYSFLAFYIMESLLKMAAMRKEYFLHTWNLFELAITSVGIIDIILIETNSITFTLDFILTVIFIKIVRFLRILRILKLITPKLLQIIDQKMSHQLSFKYAILKGYVQGEADIMTIIDQISSSKQVKQMLLRRIMKNTGHAMKELGYLEYDHPEIVVTMKTKEEINVMLNLAREIVKVFRSKGIIHKIEGSEINKLIMAKKREILDFQPVIKPLTVEEALYHIPWLDKDKDHINFIQERAKVVTFDCGNDIFEEGDEPEGIYIIISGMIKLQRSKPGFGIDQMLWESEEKDYQLMYTDFAISGEIIGELNCLTNEPMMCSATCKTVVETCFIPKNHLYEAFKQCCPHIEYKMWLKLGLSITAKKMRERLSYEDWNYKMQLKLCNVCVKDIPKNSKTDIYDETVIYVILINGAIEDCQLRKAYKAPSLIPITCYQVQGTEDFTKVMIVQTLVDVKNFRWNTRKYVPSRKASLPVSSASRLYKEDLQFDTNIEIQQPTGLLDSIKEKMDIYTVA</sequence>
<keyword evidence="13" id="KW-0966">Cell projection</keyword>
<evidence type="ECO:0000256" key="17">
    <source>
        <dbReference type="ARBA" id="ARBA00072794"/>
    </source>
</evidence>
<dbReference type="Pfam" id="PF00027">
    <property type="entry name" value="cNMP_binding"/>
    <property type="match status" value="1"/>
</dbReference>
<dbReference type="FunFam" id="2.60.120.10:FF:000067">
    <property type="entry name" value="Solute carrier family 9 member C1"/>
    <property type="match status" value="1"/>
</dbReference>
<evidence type="ECO:0000256" key="5">
    <source>
        <dbReference type="ARBA" id="ARBA00022692"/>
    </source>
</evidence>
<name>A0A6P9FDW0_ZALCA</name>
<dbReference type="GeneID" id="113918558"/>
<feature type="transmembrane region" description="Helical" evidence="21">
    <location>
        <begin position="100"/>
        <end position="120"/>
    </location>
</feature>
<dbReference type="AlphaFoldDB" id="A0A6P9FDW0"/>
<evidence type="ECO:0000259" key="22">
    <source>
        <dbReference type="PROSITE" id="PS50042"/>
    </source>
</evidence>
<feature type="transmembrane region" description="Helical" evidence="21">
    <location>
        <begin position="588"/>
        <end position="607"/>
    </location>
</feature>
<dbReference type="InterPro" id="IPR027359">
    <property type="entry name" value="Volt_channel_dom_sf"/>
</dbReference>
<dbReference type="GO" id="GO:0051453">
    <property type="term" value="P:regulation of intracellular pH"/>
    <property type="evidence" value="ECO:0007669"/>
    <property type="project" value="TreeGrafter"/>
</dbReference>
<keyword evidence="3" id="KW-0050">Antiport</keyword>
<evidence type="ECO:0000256" key="1">
    <source>
        <dbReference type="ARBA" id="ARBA00007367"/>
    </source>
</evidence>
<feature type="transmembrane region" description="Helical" evidence="21">
    <location>
        <begin position="373"/>
        <end position="392"/>
    </location>
</feature>
<feature type="transmembrane region" description="Helical" evidence="21">
    <location>
        <begin position="311"/>
        <end position="330"/>
    </location>
</feature>
<gene>
    <name evidence="24" type="primary">SLC9C1</name>
</gene>
<evidence type="ECO:0000313" key="24">
    <source>
        <dbReference type="RefSeq" id="XP_035579968.1"/>
    </source>
</evidence>
<dbReference type="PROSITE" id="PS50042">
    <property type="entry name" value="CNMP_BINDING_3"/>
    <property type="match status" value="1"/>
</dbReference>
<feature type="transmembrane region" description="Helical" evidence="21">
    <location>
        <begin position="126"/>
        <end position="149"/>
    </location>
</feature>
<keyword evidence="2" id="KW-0813">Transport</keyword>
<evidence type="ECO:0000256" key="14">
    <source>
        <dbReference type="ARBA" id="ARBA00054906"/>
    </source>
</evidence>
<dbReference type="Proteomes" id="UP000515165">
    <property type="component" value="Chromosome 1"/>
</dbReference>
<comment type="subunit">
    <text evidence="16">Interacts with soluble adenylyl cyclase (sAC).</text>
</comment>
<evidence type="ECO:0000256" key="3">
    <source>
        <dbReference type="ARBA" id="ARBA00022449"/>
    </source>
</evidence>
<organism evidence="23 24">
    <name type="scientific">Zalophus californianus</name>
    <name type="common">California sealion</name>
    <dbReference type="NCBI Taxonomy" id="9704"/>
    <lineage>
        <taxon>Eukaryota</taxon>
        <taxon>Metazoa</taxon>
        <taxon>Chordata</taxon>
        <taxon>Craniata</taxon>
        <taxon>Vertebrata</taxon>
        <taxon>Euteleostomi</taxon>
        <taxon>Mammalia</taxon>
        <taxon>Eutheria</taxon>
        <taxon>Laurasiatheria</taxon>
        <taxon>Carnivora</taxon>
        <taxon>Caniformia</taxon>
        <taxon>Pinnipedia</taxon>
        <taxon>Otariidae</taxon>
        <taxon>Zalophus</taxon>
    </lineage>
</organism>
<evidence type="ECO:0000256" key="20">
    <source>
        <dbReference type="ARBA" id="ARBA00083897"/>
    </source>
</evidence>
<evidence type="ECO:0000256" key="11">
    <source>
        <dbReference type="ARBA" id="ARBA00023136"/>
    </source>
</evidence>